<feature type="non-terminal residue" evidence="1">
    <location>
        <position position="164"/>
    </location>
</feature>
<accession>A0ACA9RN32</accession>
<dbReference type="Proteomes" id="UP000789920">
    <property type="component" value="Unassembled WGS sequence"/>
</dbReference>
<gene>
    <name evidence="1" type="ORF">RPERSI_LOCUS20827</name>
</gene>
<comment type="caution">
    <text evidence="1">The sequence shown here is derived from an EMBL/GenBank/DDBJ whole genome shotgun (WGS) entry which is preliminary data.</text>
</comment>
<protein>
    <submittedName>
        <fullName evidence="1">8059_t:CDS:1</fullName>
    </submittedName>
</protein>
<evidence type="ECO:0000313" key="2">
    <source>
        <dbReference type="Proteomes" id="UP000789920"/>
    </source>
</evidence>
<sequence>MDQKFSPEYFGAIFRFLPTNKDLYSCLLVNKYWATCAIPILWEAPFRISDNFIPSPKVIQTYLAFIPDRAISNLDRGLSINRPPLFDYPSFLKEFSYDRFINAAVANNCCKDVIIELLKIFSIRDTKLRRFKIHDYLFSQYFKSNDEVASLVLPYFSECTSIFN</sequence>
<organism evidence="1 2">
    <name type="scientific">Racocetra persica</name>
    <dbReference type="NCBI Taxonomy" id="160502"/>
    <lineage>
        <taxon>Eukaryota</taxon>
        <taxon>Fungi</taxon>
        <taxon>Fungi incertae sedis</taxon>
        <taxon>Mucoromycota</taxon>
        <taxon>Glomeromycotina</taxon>
        <taxon>Glomeromycetes</taxon>
        <taxon>Diversisporales</taxon>
        <taxon>Gigasporaceae</taxon>
        <taxon>Racocetra</taxon>
    </lineage>
</organism>
<proteinExistence type="predicted"/>
<reference evidence="1" key="1">
    <citation type="submission" date="2021-06" db="EMBL/GenBank/DDBJ databases">
        <authorList>
            <person name="Kallberg Y."/>
            <person name="Tangrot J."/>
            <person name="Rosling A."/>
        </authorList>
    </citation>
    <scope>NUCLEOTIDE SEQUENCE</scope>
    <source>
        <strain evidence="1">MA461A</strain>
    </source>
</reference>
<evidence type="ECO:0000313" key="1">
    <source>
        <dbReference type="EMBL" id="CAG8799979.1"/>
    </source>
</evidence>
<keyword evidence="2" id="KW-1185">Reference proteome</keyword>
<dbReference type="EMBL" id="CAJVQC010059655">
    <property type="protein sequence ID" value="CAG8799979.1"/>
    <property type="molecule type" value="Genomic_DNA"/>
</dbReference>
<name>A0ACA9RN32_9GLOM</name>